<dbReference type="PANTHER" id="PTHR40396">
    <property type="entry name" value="ATPASE-LIKE PROTEIN"/>
    <property type="match status" value="1"/>
</dbReference>
<organism evidence="2 3">
    <name type="scientific">Desulfofarcimen acetoxidans (strain ATCC 49208 / DSM 771 / KCTC 5769 / VKM B-1644 / 5575)</name>
    <name type="common">Desulfotomaculum acetoxidans</name>
    <dbReference type="NCBI Taxonomy" id="485916"/>
    <lineage>
        <taxon>Bacteria</taxon>
        <taxon>Bacillati</taxon>
        <taxon>Bacillota</taxon>
        <taxon>Clostridia</taxon>
        <taxon>Eubacteriales</taxon>
        <taxon>Peptococcaceae</taxon>
        <taxon>Desulfofarcimen</taxon>
    </lineage>
</organism>
<dbReference type="EMBL" id="CP001720">
    <property type="protein sequence ID" value="ACV63722.1"/>
    <property type="molecule type" value="Genomic_DNA"/>
</dbReference>
<protein>
    <submittedName>
        <fullName evidence="2">SMC domain protein</fullName>
    </submittedName>
</protein>
<dbReference type="HOGENOM" id="CLU_035814_0_0_9"/>
<sequence length="393" mass="44618">MKIESLRIKNYKVFRDVSIRDLPNMAVFLGANGSGKSTLFDVFGFLHDALTDNIRSALVKRGGYKEVVSRGAKGPIEFEIKFRPNPGDPIVTYILVIEPNKRGIPVVKREVLKYRRGQKGQPWHFLDFCEGIGVAIVNEDEYVKPNAEPKREEQHLDSPEILAIKGLGQFQKFPQIAAFRRLIEGWYISDFHIQAARASQDAGYSEHLSPTGENLPLVAQFIYEHYPESFQRILQKMSERVPGVTNVQATETADGRIVLRFQDGSFKDPFVARFVSDGTIKMFAYLLLLNDPQPHPLLCIEEPENQLHPELLFELSEEFRSYSDNGGQVFISTHSPDFVNGIDISELFWLTKKDGFSIVQRAADNELVRNLVNERDLLGSLWKQGFFDGAGPR</sequence>
<name>C8W2N8_DESAS</name>
<accession>C8W2N8</accession>
<dbReference type="PIRSF" id="PIRSF029347">
    <property type="entry name" value="RecF"/>
    <property type="match status" value="1"/>
</dbReference>
<keyword evidence="3" id="KW-1185">Reference proteome</keyword>
<reference evidence="2 3" key="1">
    <citation type="journal article" date="2009" name="Stand. Genomic Sci.">
        <title>Complete genome sequence of Desulfotomaculum acetoxidans type strain (5575).</title>
        <authorList>
            <person name="Spring S."/>
            <person name="Lapidus A."/>
            <person name="Schroder M."/>
            <person name="Gleim D."/>
            <person name="Sims D."/>
            <person name="Meincke L."/>
            <person name="Glavina Del Rio T."/>
            <person name="Tice H."/>
            <person name="Copeland A."/>
            <person name="Cheng J.F."/>
            <person name="Lucas S."/>
            <person name="Chen F."/>
            <person name="Nolan M."/>
            <person name="Bruce D."/>
            <person name="Goodwin L."/>
            <person name="Pitluck S."/>
            <person name="Ivanova N."/>
            <person name="Mavromatis K."/>
            <person name="Mikhailova N."/>
            <person name="Pati A."/>
            <person name="Chen A."/>
            <person name="Palaniappan K."/>
            <person name="Land M."/>
            <person name="Hauser L."/>
            <person name="Chang Y.J."/>
            <person name="Jeffries C.D."/>
            <person name="Chain P."/>
            <person name="Saunders E."/>
            <person name="Brettin T."/>
            <person name="Detter J.C."/>
            <person name="Goker M."/>
            <person name="Bristow J."/>
            <person name="Eisen J.A."/>
            <person name="Markowitz V."/>
            <person name="Hugenholtz P."/>
            <person name="Kyrpides N.C."/>
            <person name="Klenk H.P."/>
            <person name="Han C."/>
        </authorList>
    </citation>
    <scope>NUCLEOTIDE SEQUENCE [LARGE SCALE GENOMIC DNA]</scope>
    <source>
        <strain evidence="3">ATCC 49208 / DSM 771 / VKM B-1644</strain>
    </source>
</reference>
<dbReference type="PANTHER" id="PTHR40396:SF1">
    <property type="entry name" value="ATPASE AAA-TYPE CORE DOMAIN-CONTAINING PROTEIN"/>
    <property type="match status" value="1"/>
</dbReference>
<dbReference type="STRING" id="485916.Dtox_2968"/>
<dbReference type="Proteomes" id="UP000002217">
    <property type="component" value="Chromosome"/>
</dbReference>
<dbReference type="Pfam" id="PF13304">
    <property type="entry name" value="AAA_21"/>
    <property type="match status" value="1"/>
</dbReference>
<dbReference type="RefSeq" id="WP_015758414.1">
    <property type="nucleotide sequence ID" value="NC_013216.1"/>
</dbReference>
<dbReference type="eggNOG" id="COG4637">
    <property type="taxonomic scope" value="Bacteria"/>
</dbReference>
<dbReference type="GO" id="GO:0016887">
    <property type="term" value="F:ATP hydrolysis activity"/>
    <property type="evidence" value="ECO:0007669"/>
    <property type="project" value="InterPro"/>
</dbReference>
<dbReference type="Gene3D" id="3.40.50.300">
    <property type="entry name" value="P-loop containing nucleotide triphosphate hydrolases"/>
    <property type="match status" value="1"/>
</dbReference>
<dbReference type="InterPro" id="IPR003959">
    <property type="entry name" value="ATPase_AAA_core"/>
</dbReference>
<evidence type="ECO:0000313" key="2">
    <source>
        <dbReference type="EMBL" id="ACV63722.1"/>
    </source>
</evidence>
<proteinExistence type="predicted"/>
<dbReference type="InterPro" id="IPR014555">
    <property type="entry name" value="RecF-like"/>
</dbReference>
<dbReference type="GO" id="GO:0005524">
    <property type="term" value="F:ATP binding"/>
    <property type="evidence" value="ECO:0007669"/>
    <property type="project" value="InterPro"/>
</dbReference>
<dbReference type="OrthoDB" id="9810873at2"/>
<dbReference type="SUPFAM" id="SSF52540">
    <property type="entry name" value="P-loop containing nucleoside triphosphate hydrolases"/>
    <property type="match status" value="1"/>
</dbReference>
<feature type="domain" description="ATPase AAA-type core" evidence="1">
    <location>
        <begin position="26"/>
        <end position="339"/>
    </location>
</feature>
<dbReference type="KEGG" id="dae:Dtox_2968"/>
<evidence type="ECO:0000313" key="3">
    <source>
        <dbReference type="Proteomes" id="UP000002217"/>
    </source>
</evidence>
<dbReference type="SMR" id="C8W2N8"/>
<gene>
    <name evidence="2" type="ordered locus">Dtox_2968</name>
</gene>
<dbReference type="AlphaFoldDB" id="C8W2N8"/>
<dbReference type="InterPro" id="IPR027417">
    <property type="entry name" value="P-loop_NTPase"/>
</dbReference>
<evidence type="ECO:0000259" key="1">
    <source>
        <dbReference type="Pfam" id="PF13304"/>
    </source>
</evidence>